<organism evidence="2 3">
    <name type="scientific">Cupriavidus numazuensis</name>
    <dbReference type="NCBI Taxonomy" id="221992"/>
    <lineage>
        <taxon>Bacteria</taxon>
        <taxon>Pseudomonadati</taxon>
        <taxon>Pseudomonadota</taxon>
        <taxon>Betaproteobacteria</taxon>
        <taxon>Burkholderiales</taxon>
        <taxon>Burkholderiaceae</taxon>
        <taxon>Cupriavidus</taxon>
    </lineage>
</organism>
<protein>
    <submittedName>
        <fullName evidence="2">Regulator of nucleoside diphosphate kinase</fullName>
    </submittedName>
</protein>
<sequence length="141" mass="15653">MNTKPIITELDASRLRARARMATARPQYSAALARFLSAADVVPAARFPADAISMFTTFCCVDLSRHQRMVWTISYPEEADFSLGRICVFSPLGIAFLGTRRGGVSECRPALEISLRFIVQDILFQPESAGVPELNRCRSCH</sequence>
<evidence type="ECO:0000259" key="1">
    <source>
        <dbReference type="Pfam" id="PF01272"/>
    </source>
</evidence>
<comment type="caution">
    <text evidence="2">The sequence shown here is derived from an EMBL/GenBank/DDBJ whole genome shotgun (WGS) entry which is preliminary data.</text>
</comment>
<dbReference type="Pfam" id="PF01272">
    <property type="entry name" value="GreA_GreB"/>
    <property type="match status" value="1"/>
</dbReference>
<dbReference type="GO" id="GO:0016301">
    <property type="term" value="F:kinase activity"/>
    <property type="evidence" value="ECO:0007669"/>
    <property type="project" value="UniProtKB-KW"/>
</dbReference>
<proteinExistence type="predicted"/>
<dbReference type="EMBL" id="CAJPVI010000037">
    <property type="protein sequence ID" value="CAG2156567.1"/>
    <property type="molecule type" value="Genomic_DNA"/>
</dbReference>
<evidence type="ECO:0000313" key="3">
    <source>
        <dbReference type="Proteomes" id="UP000672657"/>
    </source>
</evidence>
<gene>
    <name evidence="2" type="primary">rnk_2</name>
    <name evidence="2" type="ORF">LMG26411_05297</name>
</gene>
<keyword evidence="3" id="KW-1185">Reference proteome</keyword>
<dbReference type="Proteomes" id="UP000672657">
    <property type="component" value="Unassembled WGS sequence"/>
</dbReference>
<reference evidence="2 3" key="1">
    <citation type="submission" date="2021-03" db="EMBL/GenBank/DDBJ databases">
        <authorList>
            <person name="Peeters C."/>
        </authorList>
    </citation>
    <scope>NUCLEOTIDE SEQUENCE [LARGE SCALE GENOMIC DNA]</scope>
    <source>
        <strain evidence="2 3">LMG 26411</strain>
    </source>
</reference>
<keyword evidence="2" id="KW-0418">Kinase</keyword>
<dbReference type="Gene3D" id="3.10.50.30">
    <property type="entry name" value="Transcription elongation factor, GreA/GreB, C-terminal domain"/>
    <property type="match status" value="1"/>
</dbReference>
<keyword evidence="2" id="KW-0808">Transferase</keyword>
<dbReference type="InterPro" id="IPR036953">
    <property type="entry name" value="GreA/GreB_C_sf"/>
</dbReference>
<evidence type="ECO:0000313" key="2">
    <source>
        <dbReference type="EMBL" id="CAG2156567.1"/>
    </source>
</evidence>
<feature type="domain" description="Transcription elongation factor GreA/GreB C-terminal" evidence="1">
    <location>
        <begin position="49"/>
        <end position="106"/>
    </location>
</feature>
<accession>A0ABM8TNX8</accession>
<dbReference type="SUPFAM" id="SSF54534">
    <property type="entry name" value="FKBP-like"/>
    <property type="match status" value="1"/>
</dbReference>
<name>A0ABM8TNX8_9BURK</name>
<dbReference type="InterPro" id="IPR001437">
    <property type="entry name" value="Tscrpt_elong_fac_GreA/B_C"/>
</dbReference>